<dbReference type="RefSeq" id="WP_191193284.1">
    <property type="nucleotide sequence ID" value="NZ_JACXYZ010000001.1"/>
</dbReference>
<feature type="transmembrane region" description="Helical" evidence="1">
    <location>
        <begin position="135"/>
        <end position="156"/>
    </location>
</feature>
<feature type="domain" description="DUF1707" evidence="2">
    <location>
        <begin position="34"/>
        <end position="84"/>
    </location>
</feature>
<evidence type="ECO:0000313" key="3">
    <source>
        <dbReference type="EMBL" id="MBD3923412.1"/>
    </source>
</evidence>
<keyword evidence="1" id="KW-0812">Transmembrane</keyword>
<evidence type="ECO:0000256" key="1">
    <source>
        <dbReference type="SAM" id="Phobius"/>
    </source>
</evidence>
<evidence type="ECO:0000259" key="2">
    <source>
        <dbReference type="Pfam" id="PF08044"/>
    </source>
</evidence>
<feature type="transmembrane region" description="Helical" evidence="1">
    <location>
        <begin position="110"/>
        <end position="129"/>
    </location>
</feature>
<organism evidence="3 4">
    <name type="scientific">Nocardioides cavernae</name>
    <dbReference type="NCBI Taxonomy" id="1921566"/>
    <lineage>
        <taxon>Bacteria</taxon>
        <taxon>Bacillati</taxon>
        <taxon>Actinomycetota</taxon>
        <taxon>Actinomycetes</taxon>
        <taxon>Propionibacteriales</taxon>
        <taxon>Nocardioidaceae</taxon>
        <taxon>Nocardioides</taxon>
    </lineage>
</organism>
<dbReference type="PANTHER" id="PTHR40763">
    <property type="entry name" value="MEMBRANE PROTEIN-RELATED"/>
    <property type="match status" value="1"/>
</dbReference>
<keyword evidence="4" id="KW-1185">Reference proteome</keyword>
<reference evidence="3 4" key="1">
    <citation type="submission" date="2020-09" db="EMBL/GenBank/DDBJ databases">
        <title>novel species in genus Nocardioides.</title>
        <authorList>
            <person name="Zhang G."/>
        </authorList>
    </citation>
    <scope>NUCLEOTIDE SEQUENCE [LARGE SCALE GENOMIC DNA]</scope>
    <source>
        <strain evidence="3 4">KCTC 39551</strain>
    </source>
</reference>
<proteinExistence type="predicted"/>
<dbReference type="Pfam" id="PF08044">
    <property type="entry name" value="DUF1707"/>
    <property type="match status" value="1"/>
</dbReference>
<dbReference type="Proteomes" id="UP000618818">
    <property type="component" value="Unassembled WGS sequence"/>
</dbReference>
<protein>
    <submittedName>
        <fullName evidence="3">DUF1707 domain-containing protein</fullName>
    </submittedName>
</protein>
<gene>
    <name evidence="3" type="ORF">IEZ26_02165</name>
</gene>
<sequence length="160" mass="17661">MSMPYDAPSGPGDEAYRRWRLLQERADAEHDSLLVSDAERDGVCRRLSAAFSEGRITSPELDERTSRALAARTYGDLEDVMAGLEPPATTSYRPVMQGHVPPERSVVPRLLFWLVGLVTAPFILVGALLTLSGESVFGVVLLLLFLPGLIALYRWAHPRT</sequence>
<name>A0ABR8N5G8_9ACTN</name>
<accession>A0ABR8N5G8</accession>
<comment type="caution">
    <text evidence="3">The sequence shown here is derived from an EMBL/GenBank/DDBJ whole genome shotgun (WGS) entry which is preliminary data.</text>
</comment>
<dbReference type="PANTHER" id="PTHR40763:SF5">
    <property type="entry name" value="MEMBRANE PROTEIN"/>
    <property type="match status" value="1"/>
</dbReference>
<evidence type="ECO:0000313" key="4">
    <source>
        <dbReference type="Proteomes" id="UP000618818"/>
    </source>
</evidence>
<keyword evidence="1" id="KW-0472">Membrane</keyword>
<dbReference type="InterPro" id="IPR012551">
    <property type="entry name" value="DUF1707_SHOCT-like"/>
</dbReference>
<dbReference type="EMBL" id="JACXYZ010000001">
    <property type="protein sequence ID" value="MBD3923412.1"/>
    <property type="molecule type" value="Genomic_DNA"/>
</dbReference>
<keyword evidence="1" id="KW-1133">Transmembrane helix</keyword>